<evidence type="ECO:0000256" key="2">
    <source>
        <dbReference type="ARBA" id="ARBA00023012"/>
    </source>
</evidence>
<dbReference type="SUPFAM" id="SSF52172">
    <property type="entry name" value="CheY-like"/>
    <property type="match status" value="1"/>
</dbReference>
<feature type="modified residue" description="4-aspartylphosphate" evidence="3">
    <location>
        <position position="62"/>
    </location>
</feature>
<dbReference type="Proteomes" id="UP000257240">
    <property type="component" value="Unassembled WGS sequence"/>
</dbReference>
<feature type="domain" description="Response regulatory" evidence="4">
    <location>
        <begin position="13"/>
        <end position="130"/>
    </location>
</feature>
<feature type="non-terminal residue" evidence="5">
    <location>
        <position position="163"/>
    </location>
</feature>
<gene>
    <name evidence="5" type="ORF">DCE01_00585</name>
</gene>
<reference evidence="5 6" key="1">
    <citation type="journal article" date="2018" name="Nat. Biotechnol.">
        <title>A standardized bacterial taxonomy based on genome phylogeny substantially revises the tree of life.</title>
        <authorList>
            <person name="Parks D.H."/>
            <person name="Chuvochina M."/>
            <person name="Waite D.W."/>
            <person name="Rinke C."/>
            <person name="Skarshewski A."/>
            <person name="Chaumeil P.A."/>
            <person name="Hugenholtz P."/>
        </authorList>
    </citation>
    <scope>NUCLEOTIDE SEQUENCE [LARGE SCALE GENOMIC DNA]</scope>
    <source>
        <strain evidence="5">UBA12529</strain>
    </source>
</reference>
<dbReference type="PROSITE" id="PS50110">
    <property type="entry name" value="RESPONSE_REGULATORY"/>
    <property type="match status" value="1"/>
</dbReference>
<dbReference type="InterPro" id="IPR001789">
    <property type="entry name" value="Sig_transdc_resp-reg_receiver"/>
</dbReference>
<dbReference type="CDD" id="cd00156">
    <property type="entry name" value="REC"/>
    <property type="match status" value="1"/>
</dbReference>
<dbReference type="InterPro" id="IPR050595">
    <property type="entry name" value="Bact_response_regulator"/>
</dbReference>
<dbReference type="Gene3D" id="3.40.50.2300">
    <property type="match status" value="1"/>
</dbReference>
<evidence type="ECO:0000256" key="3">
    <source>
        <dbReference type="PROSITE-ProRule" id="PRU00169"/>
    </source>
</evidence>
<evidence type="ECO:0000256" key="1">
    <source>
        <dbReference type="ARBA" id="ARBA00022553"/>
    </source>
</evidence>
<dbReference type="InterPro" id="IPR011006">
    <property type="entry name" value="CheY-like_superfamily"/>
</dbReference>
<accession>A0A3B8N733</accession>
<sequence>MFLPEIEDPKNTKVFLVDDDDQIRASLSEVLSLEGFQVFSAKTGQEFLAKLEEVDPDIALIDYLLPGGLDGLSLCKIIKNDYKTFDIGVIIITGVNDLETRINCLAAGADDLLTKPVFIPELFVRIKTLSKNKKYREFLKNYQHKLEKEVIQKTKELQKIYLG</sequence>
<organism evidence="5 6">
    <name type="scientific">Thermodesulfobacterium commune</name>
    <dbReference type="NCBI Taxonomy" id="1741"/>
    <lineage>
        <taxon>Bacteria</taxon>
        <taxon>Pseudomonadati</taxon>
        <taxon>Thermodesulfobacteriota</taxon>
        <taxon>Thermodesulfobacteria</taxon>
        <taxon>Thermodesulfobacteriales</taxon>
        <taxon>Thermodesulfobacteriaceae</taxon>
        <taxon>Thermodesulfobacterium</taxon>
    </lineage>
</organism>
<dbReference type="AlphaFoldDB" id="A0A3B8N733"/>
<proteinExistence type="predicted"/>
<evidence type="ECO:0000313" key="5">
    <source>
        <dbReference type="EMBL" id="HAA83281.1"/>
    </source>
</evidence>
<name>A0A3B8N733_9BACT</name>
<dbReference type="Pfam" id="PF00072">
    <property type="entry name" value="Response_reg"/>
    <property type="match status" value="1"/>
</dbReference>
<evidence type="ECO:0000313" key="6">
    <source>
        <dbReference type="Proteomes" id="UP000257240"/>
    </source>
</evidence>
<comment type="caution">
    <text evidence="5">The sequence shown here is derived from an EMBL/GenBank/DDBJ whole genome shotgun (WGS) entry which is preliminary data.</text>
</comment>
<dbReference type="PANTHER" id="PTHR44591:SF14">
    <property type="entry name" value="PROTEIN PILG"/>
    <property type="match status" value="1"/>
</dbReference>
<dbReference type="PANTHER" id="PTHR44591">
    <property type="entry name" value="STRESS RESPONSE REGULATOR PROTEIN 1"/>
    <property type="match status" value="1"/>
</dbReference>
<dbReference type="SMART" id="SM00448">
    <property type="entry name" value="REC"/>
    <property type="match status" value="1"/>
</dbReference>
<evidence type="ECO:0000259" key="4">
    <source>
        <dbReference type="PROSITE" id="PS50110"/>
    </source>
</evidence>
<dbReference type="EMBL" id="DLVE01000007">
    <property type="protein sequence ID" value="HAA83281.1"/>
    <property type="molecule type" value="Genomic_DNA"/>
</dbReference>
<protein>
    <submittedName>
        <fullName evidence="5">Two-component system response regulator</fullName>
    </submittedName>
</protein>
<keyword evidence="1 3" id="KW-0597">Phosphoprotein</keyword>
<dbReference type="GO" id="GO:0000160">
    <property type="term" value="P:phosphorelay signal transduction system"/>
    <property type="evidence" value="ECO:0007669"/>
    <property type="project" value="UniProtKB-KW"/>
</dbReference>
<keyword evidence="2" id="KW-0902">Two-component regulatory system</keyword>